<feature type="transmembrane region" description="Helical" evidence="1">
    <location>
        <begin position="217"/>
        <end position="237"/>
    </location>
</feature>
<feature type="transmembrane region" description="Helical" evidence="1">
    <location>
        <begin position="292"/>
        <end position="312"/>
    </location>
</feature>
<feature type="transmembrane region" description="Helical" evidence="1">
    <location>
        <begin position="126"/>
        <end position="147"/>
    </location>
</feature>
<dbReference type="EMBL" id="FNCW01000002">
    <property type="protein sequence ID" value="SDG48676.1"/>
    <property type="molecule type" value="Genomic_DNA"/>
</dbReference>
<keyword evidence="1" id="KW-1133">Transmembrane helix</keyword>
<keyword evidence="1" id="KW-0812">Transmembrane</keyword>
<dbReference type="Proteomes" id="UP000199296">
    <property type="component" value="Unassembled WGS sequence"/>
</dbReference>
<keyword evidence="1" id="KW-0472">Membrane</keyword>
<feature type="transmembrane region" description="Helical" evidence="1">
    <location>
        <begin position="357"/>
        <end position="376"/>
    </location>
</feature>
<accession>A0A1G7UME4</accession>
<dbReference type="AlphaFoldDB" id="A0A1G7UME4"/>
<feature type="transmembrane region" description="Helical" evidence="1">
    <location>
        <begin position="84"/>
        <end position="106"/>
    </location>
</feature>
<feature type="transmembrane region" description="Helical" evidence="1">
    <location>
        <begin position="332"/>
        <end position="350"/>
    </location>
</feature>
<feature type="transmembrane region" description="Helical" evidence="1">
    <location>
        <begin position="177"/>
        <end position="196"/>
    </location>
</feature>
<protein>
    <submittedName>
        <fullName evidence="2">Quinol:cytochrome c oxidoreductase quinone-binding subunit 2</fullName>
    </submittedName>
</protein>
<proteinExistence type="predicted"/>
<reference evidence="2 3" key="1">
    <citation type="submission" date="2016-10" db="EMBL/GenBank/DDBJ databases">
        <authorList>
            <person name="de Groot N.N."/>
        </authorList>
    </citation>
    <scope>NUCLEOTIDE SEQUENCE [LARGE SCALE GENOMIC DNA]</scope>
    <source>
        <strain evidence="2 3">DSM 19803</strain>
    </source>
</reference>
<sequence>MYTMSNKIKLFSLILIIIGAIGLVVSFINAPSSVEEVKEMLHAESASHGGESVAMVGDDHASEDAHADEHAEHVYHQLQNKPWAALYVPALFIFLISLGVFVFYALQNAAQAGWSPVLFRVMEGIASYLVPGGILVYLLLVLSSLHLNHLFVWMDPDVVAHDEIIQNKTAYLNTPFFLIRASIYILGWILFSKLIIKNSRKMDEGFDLSLHKRNFKLSAGFLVFFIVTESMMSWDWIMSIDTHWFSTLFGWFVLASILVSAVTTIALVTIYLKGKGYLEYVNNSHIHDLAKFMMGFSIFWAYLWFSQFLLIWYSNIPEEVTYYAARLQDYPVLFFGTVILNWALPMLILINSDFKRINWIVVFAGIIILVGNYLNFFVMIMPGTVGESWSIGIPEVSSILLISGIFIFTVFKALAKAPLTVKHSAFLEESKQYHY</sequence>
<dbReference type="OrthoDB" id="140980at2"/>
<dbReference type="STRING" id="470826.SAMN04488027_102164"/>
<keyword evidence="3" id="KW-1185">Reference proteome</keyword>
<name>A0A1G7UME4_9FLAO</name>
<dbReference type="PANTHER" id="PTHR43044">
    <property type="match status" value="1"/>
</dbReference>
<dbReference type="PANTHER" id="PTHR43044:SF1">
    <property type="entry name" value="QUINOL:CYTOCHROME C OXIDOREDUCTASE QUINONE-BINDING SUBUNIT 2"/>
    <property type="match status" value="1"/>
</dbReference>
<dbReference type="RefSeq" id="WP_093365183.1">
    <property type="nucleotide sequence ID" value="NZ_FNCW01000002.1"/>
</dbReference>
<evidence type="ECO:0000313" key="3">
    <source>
        <dbReference type="Proteomes" id="UP000199296"/>
    </source>
</evidence>
<organism evidence="2 3">
    <name type="scientific">Psychroflexus sediminis</name>
    <dbReference type="NCBI Taxonomy" id="470826"/>
    <lineage>
        <taxon>Bacteria</taxon>
        <taxon>Pseudomonadati</taxon>
        <taxon>Bacteroidota</taxon>
        <taxon>Flavobacteriia</taxon>
        <taxon>Flavobacteriales</taxon>
        <taxon>Flavobacteriaceae</taxon>
        <taxon>Psychroflexus</taxon>
    </lineage>
</organism>
<gene>
    <name evidence="2" type="ORF">SAMN04488027_102164</name>
</gene>
<feature type="transmembrane region" description="Helical" evidence="1">
    <location>
        <begin position="396"/>
        <end position="415"/>
    </location>
</feature>
<evidence type="ECO:0000313" key="2">
    <source>
        <dbReference type="EMBL" id="SDG48676.1"/>
    </source>
</evidence>
<evidence type="ECO:0000256" key="1">
    <source>
        <dbReference type="SAM" id="Phobius"/>
    </source>
</evidence>
<feature type="transmembrane region" description="Helical" evidence="1">
    <location>
        <begin position="249"/>
        <end position="272"/>
    </location>
</feature>